<feature type="domain" description="Ribbon-helix-helix protein CopG" evidence="1">
    <location>
        <begin position="6"/>
        <end position="42"/>
    </location>
</feature>
<dbReference type="Proteomes" id="UP001305498">
    <property type="component" value="Chromosome"/>
</dbReference>
<dbReference type="GO" id="GO:0006355">
    <property type="term" value="P:regulation of DNA-templated transcription"/>
    <property type="evidence" value="ECO:0007669"/>
    <property type="project" value="InterPro"/>
</dbReference>
<dbReference type="Pfam" id="PF01402">
    <property type="entry name" value="RHH_1"/>
    <property type="match status" value="1"/>
</dbReference>
<proteinExistence type="predicted"/>
<gene>
    <name evidence="2" type="ORF">N8K70_16670</name>
</gene>
<evidence type="ECO:0000259" key="1">
    <source>
        <dbReference type="Pfam" id="PF01402"/>
    </source>
</evidence>
<keyword evidence="3" id="KW-1185">Reference proteome</keyword>
<evidence type="ECO:0000313" key="3">
    <source>
        <dbReference type="Proteomes" id="UP001305498"/>
    </source>
</evidence>
<accession>A0AA97FGE8</accession>
<dbReference type="EMBL" id="CP118157">
    <property type="protein sequence ID" value="WOF23006.1"/>
    <property type="molecule type" value="Genomic_DNA"/>
</dbReference>
<sequence length="50" mass="5568">MTEKQQLNVYVPPDLVRAIKHRAIDEGKSLSKLVEDALLSYLGPRSSAET</sequence>
<dbReference type="InterPro" id="IPR013321">
    <property type="entry name" value="Arc_rbn_hlx_hlx"/>
</dbReference>
<dbReference type="InterPro" id="IPR002145">
    <property type="entry name" value="CopG"/>
</dbReference>
<reference evidence="2 3" key="1">
    <citation type="submission" date="2023-02" db="EMBL/GenBank/DDBJ databases">
        <title>Microbacterium betulae sp. nov., isolated from birch wood.</title>
        <authorList>
            <person name="Pasciak M."/>
            <person name="Pawlik K.J."/>
            <person name="Martynowski D."/>
            <person name="Laczmanski L."/>
            <person name="Ciekot J."/>
            <person name="Szponar B."/>
            <person name="Wojcik-Fatla A."/>
            <person name="Mackiewicz B."/>
            <person name="Farian E."/>
            <person name="Cholewa G."/>
            <person name="Cholewa A."/>
            <person name="Dutkiewicz J."/>
        </authorList>
    </citation>
    <scope>NUCLEOTIDE SEQUENCE [LARGE SCALE GENOMIC DNA]</scope>
    <source>
        <strain evidence="2 3">AB</strain>
    </source>
</reference>
<dbReference type="Gene3D" id="1.10.1220.10">
    <property type="entry name" value="Met repressor-like"/>
    <property type="match status" value="1"/>
</dbReference>
<dbReference type="SUPFAM" id="SSF47598">
    <property type="entry name" value="Ribbon-helix-helix"/>
    <property type="match status" value="1"/>
</dbReference>
<dbReference type="RefSeq" id="WP_317139477.1">
    <property type="nucleotide sequence ID" value="NZ_CP118157.1"/>
</dbReference>
<dbReference type="InterPro" id="IPR010985">
    <property type="entry name" value="Ribbon_hlx_hlx"/>
</dbReference>
<organism evidence="2 3">
    <name type="scientific">Microbacterium betulae</name>
    <dbReference type="NCBI Taxonomy" id="2981139"/>
    <lineage>
        <taxon>Bacteria</taxon>
        <taxon>Bacillati</taxon>
        <taxon>Actinomycetota</taxon>
        <taxon>Actinomycetes</taxon>
        <taxon>Micrococcales</taxon>
        <taxon>Microbacteriaceae</taxon>
        <taxon>Microbacterium</taxon>
    </lineage>
</organism>
<protein>
    <submittedName>
        <fullName evidence="2">Ribbon-helix-helix domain-containing protein</fullName>
    </submittedName>
</protein>
<evidence type="ECO:0000313" key="2">
    <source>
        <dbReference type="EMBL" id="WOF23006.1"/>
    </source>
</evidence>
<dbReference type="KEGG" id="mbet:N8K70_16670"/>
<name>A0AA97FGE8_9MICO</name>
<dbReference type="AlphaFoldDB" id="A0AA97FGE8"/>